<dbReference type="AlphaFoldDB" id="A0A923RZQ4"/>
<evidence type="ECO:0000313" key="7">
    <source>
        <dbReference type="EMBL" id="MBC5726510.1"/>
    </source>
</evidence>
<dbReference type="PANTHER" id="PTHR43401">
    <property type="entry name" value="L-THREONINE 3-DEHYDROGENASE"/>
    <property type="match status" value="1"/>
</dbReference>
<dbReference type="InterPro" id="IPR002328">
    <property type="entry name" value="ADH_Zn_CS"/>
</dbReference>
<evidence type="ECO:0000259" key="6">
    <source>
        <dbReference type="Pfam" id="PF16912"/>
    </source>
</evidence>
<sequence>MISYILKEPKCVEAQEGPKPVPQGREVLVRIRYVGICGSDIHLFNGTYNGPHSYPMRFGHEWSGVVEAVGSEVTRVEVGDVVTGDCSRYCGACPSCEVDKNLCQHIEKFGITVDGASADYILRDEMYLYRAPEGLDIKHLCLSEPVAVAAHLVEKVRKAVPSGFADKRVLVLGGGVIGMSALMLLLHMENCRQAELYDLAESRTALARGEGARIPAAQELAPSSEGGDYASLYAAAKYDVVIETTGVAPVFANALNLVKPGGVLGCVGMIAKVEIAQKLIVTKSLTVIGSIGGTGDFPRAMEFLCKNPASADKLISHYYPIGEAAQAFATARVPEGTMKVVLTL</sequence>
<dbReference type="Pfam" id="PF16912">
    <property type="entry name" value="Glu_dehyd_C"/>
    <property type="match status" value="1"/>
</dbReference>
<evidence type="ECO:0000256" key="2">
    <source>
        <dbReference type="ARBA" id="ARBA00022723"/>
    </source>
</evidence>
<evidence type="ECO:0000259" key="5">
    <source>
        <dbReference type="Pfam" id="PF08240"/>
    </source>
</evidence>
<protein>
    <submittedName>
        <fullName evidence="7">Alcohol dehydrogenase catalytic domain-containing protein</fullName>
    </submittedName>
</protein>
<dbReference type="InterPro" id="IPR036291">
    <property type="entry name" value="NAD(P)-bd_dom_sf"/>
</dbReference>
<keyword evidence="2" id="KW-0479">Metal-binding</keyword>
<comment type="caution">
    <text evidence="7">The sequence shown here is derived from an EMBL/GenBank/DDBJ whole genome shotgun (WGS) entry which is preliminary data.</text>
</comment>
<evidence type="ECO:0000256" key="3">
    <source>
        <dbReference type="ARBA" id="ARBA00022833"/>
    </source>
</evidence>
<dbReference type="InterPro" id="IPR050129">
    <property type="entry name" value="Zn_alcohol_dh"/>
</dbReference>
<feature type="domain" description="Alcohol dehydrogenase-like N-terminal" evidence="5">
    <location>
        <begin position="25"/>
        <end position="132"/>
    </location>
</feature>
<evidence type="ECO:0000313" key="8">
    <source>
        <dbReference type="Proteomes" id="UP000606499"/>
    </source>
</evidence>
<dbReference type="PANTHER" id="PTHR43401:SF2">
    <property type="entry name" value="L-THREONINE 3-DEHYDROGENASE"/>
    <property type="match status" value="1"/>
</dbReference>
<keyword evidence="3" id="KW-0862">Zinc</keyword>
<dbReference type="InterPro" id="IPR031640">
    <property type="entry name" value="Glu_dehyd_C"/>
</dbReference>
<dbReference type="SUPFAM" id="SSF51735">
    <property type="entry name" value="NAD(P)-binding Rossmann-fold domains"/>
    <property type="match status" value="1"/>
</dbReference>
<keyword evidence="8" id="KW-1185">Reference proteome</keyword>
<evidence type="ECO:0000256" key="1">
    <source>
        <dbReference type="ARBA" id="ARBA00001947"/>
    </source>
</evidence>
<dbReference type="PROSITE" id="PS00059">
    <property type="entry name" value="ADH_ZINC"/>
    <property type="match status" value="1"/>
</dbReference>
<dbReference type="Gene3D" id="3.40.50.720">
    <property type="entry name" value="NAD(P)-binding Rossmann-like Domain"/>
    <property type="match status" value="1"/>
</dbReference>
<dbReference type="Proteomes" id="UP000606499">
    <property type="component" value="Unassembled WGS sequence"/>
</dbReference>
<dbReference type="InterPro" id="IPR013154">
    <property type="entry name" value="ADH-like_N"/>
</dbReference>
<name>A0A923RZQ4_9FIRM</name>
<dbReference type="Gene3D" id="3.90.180.10">
    <property type="entry name" value="Medium-chain alcohol dehydrogenases, catalytic domain"/>
    <property type="match status" value="1"/>
</dbReference>
<accession>A0A923RZQ4</accession>
<reference evidence="7" key="1">
    <citation type="submission" date="2020-08" db="EMBL/GenBank/DDBJ databases">
        <title>Genome public.</title>
        <authorList>
            <person name="Liu C."/>
            <person name="Sun Q."/>
        </authorList>
    </citation>
    <scope>NUCLEOTIDE SEQUENCE</scope>
    <source>
        <strain evidence="7">NSJ-28</strain>
    </source>
</reference>
<dbReference type="InterPro" id="IPR011032">
    <property type="entry name" value="GroES-like_sf"/>
</dbReference>
<dbReference type="SUPFAM" id="SSF50129">
    <property type="entry name" value="GroES-like"/>
    <property type="match status" value="1"/>
</dbReference>
<dbReference type="EMBL" id="JACOPL010000017">
    <property type="protein sequence ID" value="MBC5726510.1"/>
    <property type="molecule type" value="Genomic_DNA"/>
</dbReference>
<gene>
    <name evidence="7" type="ORF">H8S45_13720</name>
</gene>
<feature type="domain" description="Glucose dehydrogenase C-terminal" evidence="6">
    <location>
        <begin position="141"/>
        <end position="343"/>
    </location>
</feature>
<keyword evidence="4" id="KW-0560">Oxidoreductase</keyword>
<dbReference type="GO" id="GO:0008270">
    <property type="term" value="F:zinc ion binding"/>
    <property type="evidence" value="ECO:0007669"/>
    <property type="project" value="InterPro"/>
</dbReference>
<organism evidence="7 8">
    <name type="scientific">Agathobaculum faecis</name>
    <dbReference type="NCBI Taxonomy" id="2763013"/>
    <lineage>
        <taxon>Bacteria</taxon>
        <taxon>Bacillati</taxon>
        <taxon>Bacillota</taxon>
        <taxon>Clostridia</taxon>
        <taxon>Eubacteriales</taxon>
        <taxon>Butyricicoccaceae</taxon>
        <taxon>Agathobaculum</taxon>
    </lineage>
</organism>
<dbReference type="Pfam" id="PF08240">
    <property type="entry name" value="ADH_N"/>
    <property type="match status" value="1"/>
</dbReference>
<proteinExistence type="predicted"/>
<comment type="cofactor">
    <cofactor evidence="1">
        <name>Zn(2+)</name>
        <dbReference type="ChEBI" id="CHEBI:29105"/>
    </cofactor>
</comment>
<dbReference type="GO" id="GO:0016491">
    <property type="term" value="F:oxidoreductase activity"/>
    <property type="evidence" value="ECO:0007669"/>
    <property type="project" value="UniProtKB-KW"/>
</dbReference>
<evidence type="ECO:0000256" key="4">
    <source>
        <dbReference type="ARBA" id="ARBA00023002"/>
    </source>
</evidence>
<dbReference type="RefSeq" id="WP_107631085.1">
    <property type="nucleotide sequence ID" value="NZ_JACOPL010000017.1"/>
</dbReference>